<proteinExistence type="predicted"/>
<dbReference type="Proteomes" id="UP000004828">
    <property type="component" value="Unassembled WGS sequence"/>
</dbReference>
<reference evidence="1 2" key="1">
    <citation type="submission" date="2009-08" db="EMBL/GenBank/DDBJ databases">
        <authorList>
            <person name="Weinstock G."/>
            <person name="Sodergren E."/>
            <person name="Clifton S."/>
            <person name="Fulton L."/>
            <person name="Fulton B."/>
            <person name="Courtney L."/>
            <person name="Fronick C."/>
            <person name="Harrison M."/>
            <person name="Strong C."/>
            <person name="Farmer C."/>
            <person name="Delahaunty K."/>
            <person name="Markovic C."/>
            <person name="Hall O."/>
            <person name="Minx P."/>
            <person name="Tomlinson C."/>
            <person name="Mitreva M."/>
            <person name="Nelson J."/>
            <person name="Hou S."/>
            <person name="Wollam A."/>
            <person name="Pepin K.H."/>
            <person name="Johnson M."/>
            <person name="Bhonagiri V."/>
            <person name="Nash W.E."/>
            <person name="Warren W."/>
            <person name="Chinwalla A."/>
            <person name="Mardis E.R."/>
            <person name="Wilson R.K."/>
        </authorList>
    </citation>
    <scope>NUCLEOTIDE SEQUENCE [LARGE SCALE GENOMIC DNA]</scope>
    <source>
        <strain evidence="1 2">L1-82</strain>
    </source>
</reference>
<gene>
    <name evidence="1" type="ORF">ROSINTL182_09112</name>
</gene>
<name>C7GGP1_9FIRM</name>
<sequence>EILVRNGYGAVKRLQSACKDWNEDLKGRYGEETIPAQEHPRVMECRAWTEVLKEVTESINIKYANRSYICRYYQDIYNELKKGRSREQLMDAFDGPGMLLTGVLVRCMEKEGIALGRETSADQILENLSKRYQPHKDKGNFNTRIRQMQAAFEETLEVFDTKDLEQKEDQELLARKCMSLAMECIRAHIFVAIDCGEEQMKPAKQTVKEQKMEHQEGGMMLCSQS</sequence>
<accession>C7GGP1</accession>
<dbReference type="EMBL" id="ABYJ02000254">
    <property type="protein sequence ID" value="EEU98975.1"/>
    <property type="molecule type" value="Genomic_DNA"/>
</dbReference>
<evidence type="ECO:0000313" key="2">
    <source>
        <dbReference type="Proteomes" id="UP000004828"/>
    </source>
</evidence>
<protein>
    <submittedName>
        <fullName evidence="1">Uncharacterized protein</fullName>
    </submittedName>
</protein>
<organism evidence="1 2">
    <name type="scientific">Roseburia intestinalis L1-82</name>
    <dbReference type="NCBI Taxonomy" id="536231"/>
    <lineage>
        <taxon>Bacteria</taxon>
        <taxon>Bacillati</taxon>
        <taxon>Bacillota</taxon>
        <taxon>Clostridia</taxon>
        <taxon>Lachnospirales</taxon>
        <taxon>Lachnospiraceae</taxon>
        <taxon>Roseburia</taxon>
    </lineage>
</organism>
<feature type="non-terminal residue" evidence="1">
    <location>
        <position position="1"/>
    </location>
</feature>
<dbReference type="AlphaFoldDB" id="C7GGP1"/>
<evidence type="ECO:0000313" key="1">
    <source>
        <dbReference type="EMBL" id="EEU98975.1"/>
    </source>
</evidence>
<dbReference type="HOGENOM" id="CLU_1227117_0_0_9"/>
<comment type="caution">
    <text evidence="1">The sequence shown here is derived from an EMBL/GenBank/DDBJ whole genome shotgun (WGS) entry which is preliminary data.</text>
</comment>